<proteinExistence type="predicted"/>
<evidence type="ECO:0000313" key="1">
    <source>
        <dbReference type="EMBL" id="MFD1223742.1"/>
    </source>
</evidence>
<gene>
    <name evidence="1" type="ORF">ACFQ4B_26830</name>
</gene>
<dbReference type="PANTHER" id="PTHR48098:SF1">
    <property type="entry name" value="DIACYLGLYCEROL ACYLTRANSFERASE_MYCOLYLTRANSFERASE AG85A"/>
    <property type="match status" value="1"/>
</dbReference>
<organism evidence="1 2">
    <name type="scientific">Paenibacillus vulneris</name>
    <dbReference type="NCBI Taxonomy" id="1133364"/>
    <lineage>
        <taxon>Bacteria</taxon>
        <taxon>Bacillati</taxon>
        <taxon>Bacillota</taxon>
        <taxon>Bacilli</taxon>
        <taxon>Bacillales</taxon>
        <taxon>Paenibacillaceae</taxon>
        <taxon>Paenibacillus</taxon>
    </lineage>
</organism>
<dbReference type="Proteomes" id="UP001597180">
    <property type="component" value="Unassembled WGS sequence"/>
</dbReference>
<sequence length="259" mass="29307">MAWLHMHYHSETLRMPVPMEVLLPQHVSGGSRRTKDPGPYQTLYLLHGMSDDHTAWMRRTSIERYVERLPLAVVMPAGHLGWYTDMVNGRDYFQFITEELPAICERQFRLSSLREDRFIAGLSMGGYGAMKAGLLAADKYRAAASFSGAVDVADMYDRLSPNLAEDLFGSKESVRGSVNDLFTAARSLSQSGKASPDLYMWCGTEDFLYDGNVRFRDHVKALGLPLTYEEGPGGHEWKCWDTCIERVLQWLPLRKSSEG</sequence>
<dbReference type="PANTHER" id="PTHR48098">
    <property type="entry name" value="ENTEROCHELIN ESTERASE-RELATED"/>
    <property type="match status" value="1"/>
</dbReference>
<dbReference type="GO" id="GO:0016787">
    <property type="term" value="F:hydrolase activity"/>
    <property type="evidence" value="ECO:0007669"/>
    <property type="project" value="UniProtKB-KW"/>
</dbReference>
<dbReference type="EMBL" id="JBHTLU010000036">
    <property type="protein sequence ID" value="MFD1223742.1"/>
    <property type="molecule type" value="Genomic_DNA"/>
</dbReference>
<comment type="caution">
    <text evidence="1">The sequence shown here is derived from an EMBL/GenBank/DDBJ whole genome shotgun (WGS) entry which is preliminary data.</text>
</comment>
<dbReference type="SUPFAM" id="SSF53474">
    <property type="entry name" value="alpha/beta-Hydrolases"/>
    <property type="match status" value="1"/>
</dbReference>
<evidence type="ECO:0000313" key="2">
    <source>
        <dbReference type="Proteomes" id="UP001597180"/>
    </source>
</evidence>
<dbReference type="InterPro" id="IPR029058">
    <property type="entry name" value="AB_hydrolase_fold"/>
</dbReference>
<dbReference type="InterPro" id="IPR050583">
    <property type="entry name" value="Mycobacterial_A85_antigen"/>
</dbReference>
<accession>A0ABW3UTN2</accession>
<dbReference type="Gene3D" id="3.40.50.1820">
    <property type="entry name" value="alpha/beta hydrolase"/>
    <property type="match status" value="1"/>
</dbReference>
<keyword evidence="1" id="KW-0378">Hydrolase</keyword>
<dbReference type="InterPro" id="IPR000801">
    <property type="entry name" value="Esterase-like"/>
</dbReference>
<keyword evidence="2" id="KW-1185">Reference proteome</keyword>
<protein>
    <submittedName>
        <fullName evidence="1">Alpha/beta hydrolase family protein</fullName>
    </submittedName>
</protein>
<dbReference type="Pfam" id="PF00756">
    <property type="entry name" value="Esterase"/>
    <property type="match status" value="1"/>
</dbReference>
<dbReference type="RefSeq" id="WP_345587838.1">
    <property type="nucleotide sequence ID" value="NZ_BAABJG010000014.1"/>
</dbReference>
<name>A0ABW3UTN2_9BACL</name>
<reference evidence="2" key="1">
    <citation type="journal article" date="2019" name="Int. J. Syst. Evol. Microbiol.">
        <title>The Global Catalogue of Microorganisms (GCM) 10K type strain sequencing project: providing services to taxonomists for standard genome sequencing and annotation.</title>
        <authorList>
            <consortium name="The Broad Institute Genomics Platform"/>
            <consortium name="The Broad Institute Genome Sequencing Center for Infectious Disease"/>
            <person name="Wu L."/>
            <person name="Ma J."/>
        </authorList>
    </citation>
    <scope>NUCLEOTIDE SEQUENCE [LARGE SCALE GENOMIC DNA]</scope>
    <source>
        <strain evidence="2">CCUG 53270</strain>
    </source>
</reference>